<keyword evidence="1" id="KW-0472">Membrane</keyword>
<evidence type="ECO:0000259" key="2">
    <source>
        <dbReference type="Pfam" id="PF22570"/>
    </source>
</evidence>
<accession>A0A4Q0M352</accession>
<evidence type="ECO:0000313" key="3">
    <source>
        <dbReference type="EMBL" id="RXF67265.1"/>
    </source>
</evidence>
<dbReference type="RefSeq" id="WP_128771255.1">
    <property type="nucleotide sequence ID" value="NZ_RXOC01000019.1"/>
</dbReference>
<feature type="transmembrane region" description="Helical" evidence="1">
    <location>
        <begin position="93"/>
        <end position="109"/>
    </location>
</feature>
<dbReference type="Proteomes" id="UP000290848">
    <property type="component" value="Unassembled WGS sequence"/>
</dbReference>
<organism evidence="3 4">
    <name type="scientific">Arcticibacter tournemirensis</name>
    <dbReference type="NCBI Taxonomy" id="699437"/>
    <lineage>
        <taxon>Bacteria</taxon>
        <taxon>Pseudomonadati</taxon>
        <taxon>Bacteroidota</taxon>
        <taxon>Sphingobacteriia</taxon>
        <taxon>Sphingobacteriales</taxon>
        <taxon>Sphingobacteriaceae</taxon>
        <taxon>Arcticibacter</taxon>
    </lineage>
</organism>
<feature type="transmembrane region" description="Helical" evidence="1">
    <location>
        <begin position="43"/>
        <end position="60"/>
    </location>
</feature>
<dbReference type="EMBL" id="RXOC01000019">
    <property type="protein sequence ID" value="RXF67265.1"/>
    <property type="molecule type" value="Genomic_DNA"/>
</dbReference>
<protein>
    <recommendedName>
        <fullName evidence="2">LiaF transmembrane domain-containing protein</fullName>
    </recommendedName>
</protein>
<feature type="domain" description="LiaF transmembrane" evidence="2">
    <location>
        <begin position="19"/>
        <end position="112"/>
    </location>
</feature>
<evidence type="ECO:0000313" key="4">
    <source>
        <dbReference type="Proteomes" id="UP000290848"/>
    </source>
</evidence>
<dbReference type="InterPro" id="IPR054331">
    <property type="entry name" value="LiaF_TM"/>
</dbReference>
<gene>
    <name evidence="3" type="ORF">EKH83_20070</name>
</gene>
<keyword evidence="1" id="KW-0812">Transmembrane</keyword>
<dbReference type="Pfam" id="PF22570">
    <property type="entry name" value="LiaF-TM"/>
    <property type="match status" value="1"/>
</dbReference>
<proteinExistence type="predicted"/>
<feature type="transmembrane region" description="Helical" evidence="1">
    <location>
        <begin position="19"/>
        <end position="37"/>
    </location>
</feature>
<dbReference type="AlphaFoldDB" id="A0A4Q0M352"/>
<comment type="caution">
    <text evidence="3">The sequence shown here is derived from an EMBL/GenBank/DDBJ whole genome shotgun (WGS) entry which is preliminary data.</text>
</comment>
<reference evidence="3 4" key="1">
    <citation type="submission" date="2018-12" db="EMBL/GenBank/DDBJ databases">
        <title>The Draft Genome Sequence of the Soil Bacterium Pedobacter tournemirensis R1.</title>
        <authorList>
            <person name="He J."/>
        </authorList>
    </citation>
    <scope>NUCLEOTIDE SEQUENCE [LARGE SCALE GENOMIC DNA]</scope>
    <source>
        <strain evidence="3 4">R1</strain>
    </source>
</reference>
<sequence>METANTHYNKKKPGSGKQWAGLILLFLGVILLIRTLGGFIPDWIISFPTILIVLGIFSGMRNNFRNPGALILLFMGVILLAAKLIPGLDLGDFIFPVLIMGLGLYLILGRRKAERLKFRDRDRFGWDKRVHVPPTEENAQSGAAAEPLTDTGSTFTGNGPFSPGGENDPHAFREDYLDTVSVFGSIKKNIFSKNFRGGDIVTILGGAEVNLSQADIHGTVVIDVTQVFGGTKLIIPPQWKVTSDLAALFGGIEDKRPLIPAGNMAEGKVLILRGTSIFGGIDIRSF</sequence>
<keyword evidence="1" id="KW-1133">Transmembrane helix</keyword>
<dbReference type="PANTHER" id="PTHR40763">
    <property type="entry name" value="MEMBRANE PROTEIN-RELATED"/>
    <property type="match status" value="1"/>
</dbReference>
<name>A0A4Q0M352_9SPHI</name>
<dbReference type="PANTHER" id="PTHR40763:SF5">
    <property type="entry name" value="MEMBRANE PROTEIN"/>
    <property type="match status" value="1"/>
</dbReference>
<evidence type="ECO:0000256" key="1">
    <source>
        <dbReference type="SAM" id="Phobius"/>
    </source>
</evidence>
<feature type="transmembrane region" description="Helical" evidence="1">
    <location>
        <begin position="67"/>
        <end position="87"/>
    </location>
</feature>